<reference evidence="1 2" key="1">
    <citation type="submission" date="2024-03" db="EMBL/GenBank/DDBJ databases">
        <title>Complete genome sequence of the green alga Chloropicon roscoffensis RCC1871.</title>
        <authorList>
            <person name="Lemieux C."/>
            <person name="Pombert J.-F."/>
            <person name="Otis C."/>
            <person name="Turmel M."/>
        </authorList>
    </citation>
    <scope>NUCLEOTIDE SEQUENCE [LARGE SCALE GENOMIC DNA]</scope>
    <source>
        <strain evidence="1 2">RCC1871</strain>
    </source>
</reference>
<name>A0AAX4P8Y6_9CHLO</name>
<evidence type="ECO:0000313" key="1">
    <source>
        <dbReference type="EMBL" id="WZN62481.1"/>
    </source>
</evidence>
<sequence>MERERERGREAREGAIQAILDDNVVRLYEAFMKRKVWPQEEAVALVLQAWRRDKAQGRPGAKAKDGGLLSAIYVGVTDHTQATMPGTTIDNASMILVVAALQTDDPELMALVWTWEPYFEIAKADGPVNPRARRVFPKEAHETFANNITAQAPRCAAWYRRQFVN</sequence>
<dbReference type="Proteomes" id="UP001472866">
    <property type="component" value="Chromosome 06"/>
</dbReference>
<organism evidence="1 2">
    <name type="scientific">Chloropicon roscoffensis</name>
    <dbReference type="NCBI Taxonomy" id="1461544"/>
    <lineage>
        <taxon>Eukaryota</taxon>
        <taxon>Viridiplantae</taxon>
        <taxon>Chlorophyta</taxon>
        <taxon>Chloropicophyceae</taxon>
        <taxon>Chloropicales</taxon>
        <taxon>Chloropicaceae</taxon>
        <taxon>Chloropicon</taxon>
    </lineage>
</organism>
<proteinExistence type="predicted"/>
<keyword evidence="2" id="KW-1185">Reference proteome</keyword>
<dbReference type="EMBL" id="CP151506">
    <property type="protein sequence ID" value="WZN62481.1"/>
    <property type="molecule type" value="Genomic_DNA"/>
</dbReference>
<evidence type="ECO:0000313" key="2">
    <source>
        <dbReference type="Proteomes" id="UP001472866"/>
    </source>
</evidence>
<dbReference type="AlphaFoldDB" id="A0AAX4P8Y6"/>
<protein>
    <submittedName>
        <fullName evidence="1">Uncharacterized protein</fullName>
    </submittedName>
</protein>
<accession>A0AAX4P8Y6</accession>
<gene>
    <name evidence="1" type="ORF">HKI87_06g40180</name>
</gene>